<feature type="transmembrane region" description="Helical" evidence="5">
    <location>
        <begin position="101"/>
        <end position="123"/>
    </location>
</feature>
<sequence>MVLRFSYIAVLVFTLALQGYPAIAGFTQLVGIDNTPVSLAMRSFIVALSLLLLLNRPSVDFSGAHGIVVTALLAFWAAYFFRLLLASALEPSQLVNGASYYWMWAVGSCFTPMLAIIVSTGWFRVGSNQAFRATILIVTAATAFIYLSVAINGVNALLANGRLQLTALNPITLGHTGAIFALLGVFITFRPNRMRDAPLIVAAGMSMLALGAVIVLGSGSRGAQIGSAVALLFFMSAQPIKRKLRMIAILLFVALALAPSMLEFIANAGMSSLERIDDALVGDDAALTGRLAAYDGAWSVFSESPVFGKSITEPVTGTYPHNIVLEALMATGVAGGVPLLVALLGGVYLGWRMLRRNSPSSWLAMLYVESLTGAMFSGAIYSVAPVWVSLAGLIALSQSRAE</sequence>
<dbReference type="AlphaFoldDB" id="A0A2T5JSP9"/>
<evidence type="ECO:0000256" key="3">
    <source>
        <dbReference type="ARBA" id="ARBA00022989"/>
    </source>
</evidence>
<feature type="domain" description="O-antigen ligase-related" evidence="6">
    <location>
        <begin position="208"/>
        <end position="338"/>
    </location>
</feature>
<name>A0A2T5JSP9_9RHOB</name>
<evidence type="ECO:0000313" key="7">
    <source>
        <dbReference type="EMBL" id="PTR11625.1"/>
    </source>
</evidence>
<dbReference type="PANTHER" id="PTHR37422:SF13">
    <property type="entry name" value="LIPOPOLYSACCHARIDE BIOSYNTHESIS PROTEIN PA4999-RELATED"/>
    <property type="match status" value="1"/>
</dbReference>
<feature type="transmembrane region" description="Helical" evidence="5">
    <location>
        <begin position="196"/>
        <end position="216"/>
    </location>
</feature>
<feature type="transmembrane region" description="Helical" evidence="5">
    <location>
        <begin position="171"/>
        <end position="189"/>
    </location>
</feature>
<dbReference type="InterPro" id="IPR051533">
    <property type="entry name" value="WaaL-like"/>
</dbReference>
<comment type="caution">
    <text evidence="7">The sequence shown here is derived from an EMBL/GenBank/DDBJ whole genome shotgun (WGS) entry which is preliminary data.</text>
</comment>
<keyword evidence="7" id="KW-0436">Ligase</keyword>
<feature type="transmembrane region" description="Helical" evidence="5">
    <location>
        <begin position="66"/>
        <end position="89"/>
    </location>
</feature>
<evidence type="ECO:0000256" key="2">
    <source>
        <dbReference type="ARBA" id="ARBA00022692"/>
    </source>
</evidence>
<feature type="transmembrane region" description="Helical" evidence="5">
    <location>
        <begin position="371"/>
        <end position="396"/>
    </location>
</feature>
<organism evidence="7 8">
    <name type="scientific">Cereibacter azotoformans</name>
    <dbReference type="NCBI Taxonomy" id="43057"/>
    <lineage>
        <taxon>Bacteria</taxon>
        <taxon>Pseudomonadati</taxon>
        <taxon>Pseudomonadota</taxon>
        <taxon>Alphaproteobacteria</taxon>
        <taxon>Rhodobacterales</taxon>
        <taxon>Paracoccaceae</taxon>
        <taxon>Cereibacter</taxon>
    </lineage>
</organism>
<feature type="transmembrane region" description="Helical" evidence="5">
    <location>
        <begin position="34"/>
        <end position="54"/>
    </location>
</feature>
<keyword evidence="2 5" id="KW-0812">Transmembrane</keyword>
<protein>
    <submittedName>
        <fullName evidence="7">O-antigen ligase-like membrane protein</fullName>
    </submittedName>
</protein>
<feature type="transmembrane region" description="Helical" evidence="5">
    <location>
        <begin position="222"/>
        <end position="240"/>
    </location>
</feature>
<dbReference type="RefSeq" id="WP_108222460.1">
    <property type="nucleotide sequence ID" value="NZ_QAOT01000026.1"/>
</dbReference>
<dbReference type="OrthoDB" id="8077069at2"/>
<accession>A0A2T5JSP9</accession>
<feature type="transmembrane region" description="Helical" evidence="5">
    <location>
        <begin position="130"/>
        <end position="151"/>
    </location>
</feature>
<dbReference type="Pfam" id="PF04932">
    <property type="entry name" value="Wzy_C"/>
    <property type="match status" value="1"/>
</dbReference>
<evidence type="ECO:0000259" key="6">
    <source>
        <dbReference type="Pfam" id="PF04932"/>
    </source>
</evidence>
<keyword evidence="3 5" id="KW-1133">Transmembrane helix</keyword>
<dbReference type="GO" id="GO:0016874">
    <property type="term" value="F:ligase activity"/>
    <property type="evidence" value="ECO:0007669"/>
    <property type="project" value="UniProtKB-KW"/>
</dbReference>
<keyword evidence="4 5" id="KW-0472">Membrane</keyword>
<comment type="subcellular location">
    <subcellularLocation>
        <location evidence="1">Membrane</location>
        <topology evidence="1">Multi-pass membrane protein</topology>
    </subcellularLocation>
</comment>
<reference evidence="7 8" key="1">
    <citation type="submission" date="2018-04" db="EMBL/GenBank/DDBJ databases">
        <title>Genomic Encyclopedia of Type Strains, Phase III (KMG-III): the genomes of soil and plant-associated and newly described type strains.</title>
        <authorList>
            <person name="Whitman W."/>
        </authorList>
    </citation>
    <scope>NUCLEOTIDE SEQUENCE [LARGE SCALE GENOMIC DNA]</scope>
    <source>
        <strain evidence="7 8">KA25</strain>
    </source>
</reference>
<dbReference type="InterPro" id="IPR007016">
    <property type="entry name" value="O-antigen_ligase-rel_domated"/>
</dbReference>
<feature type="transmembrane region" description="Helical" evidence="5">
    <location>
        <begin position="327"/>
        <end position="351"/>
    </location>
</feature>
<dbReference type="PANTHER" id="PTHR37422">
    <property type="entry name" value="TEICHURONIC ACID BIOSYNTHESIS PROTEIN TUAE"/>
    <property type="match status" value="1"/>
</dbReference>
<evidence type="ECO:0000256" key="5">
    <source>
        <dbReference type="SAM" id="Phobius"/>
    </source>
</evidence>
<keyword evidence="8" id="KW-1185">Reference proteome</keyword>
<evidence type="ECO:0000256" key="4">
    <source>
        <dbReference type="ARBA" id="ARBA00023136"/>
    </source>
</evidence>
<gene>
    <name evidence="7" type="ORF">C8J28_12617</name>
</gene>
<dbReference type="EMBL" id="QAOT01000026">
    <property type="protein sequence ID" value="PTR11625.1"/>
    <property type="molecule type" value="Genomic_DNA"/>
</dbReference>
<dbReference type="Proteomes" id="UP000244060">
    <property type="component" value="Unassembled WGS sequence"/>
</dbReference>
<feature type="transmembrane region" description="Helical" evidence="5">
    <location>
        <begin position="247"/>
        <end position="266"/>
    </location>
</feature>
<dbReference type="GO" id="GO:0016020">
    <property type="term" value="C:membrane"/>
    <property type="evidence" value="ECO:0007669"/>
    <property type="project" value="UniProtKB-SubCell"/>
</dbReference>
<evidence type="ECO:0000256" key="1">
    <source>
        <dbReference type="ARBA" id="ARBA00004141"/>
    </source>
</evidence>
<proteinExistence type="predicted"/>
<evidence type="ECO:0000313" key="8">
    <source>
        <dbReference type="Proteomes" id="UP000244060"/>
    </source>
</evidence>